<feature type="compositionally biased region" description="Basic and acidic residues" evidence="1">
    <location>
        <begin position="26"/>
        <end position="53"/>
    </location>
</feature>
<protein>
    <submittedName>
        <fullName evidence="2">Uncharacterized protein</fullName>
    </submittedName>
</protein>
<evidence type="ECO:0000256" key="1">
    <source>
        <dbReference type="SAM" id="MobiDB-lite"/>
    </source>
</evidence>
<organism evidence="2 3">
    <name type="scientific">Paracoccus haematequi</name>
    <dbReference type="NCBI Taxonomy" id="2491866"/>
    <lineage>
        <taxon>Bacteria</taxon>
        <taxon>Pseudomonadati</taxon>
        <taxon>Pseudomonadota</taxon>
        <taxon>Alphaproteobacteria</taxon>
        <taxon>Rhodobacterales</taxon>
        <taxon>Paracoccaceae</taxon>
        <taxon>Paracoccus</taxon>
    </lineage>
</organism>
<name>A0A3S4D269_9RHOB</name>
<dbReference type="Proteomes" id="UP000270743">
    <property type="component" value="Unassembled WGS sequence"/>
</dbReference>
<gene>
    <name evidence="2" type="ORF">PARHAE_03948</name>
</gene>
<evidence type="ECO:0000313" key="2">
    <source>
        <dbReference type="EMBL" id="VDS10729.1"/>
    </source>
</evidence>
<evidence type="ECO:0000313" key="3">
    <source>
        <dbReference type="Proteomes" id="UP000270743"/>
    </source>
</evidence>
<sequence>MGTLRPADNQNNQPRDPQLEYGDPGRLQDREDAETWQKPDHEGASEKKSHLPD</sequence>
<feature type="region of interest" description="Disordered" evidence="1">
    <location>
        <begin position="1"/>
        <end position="53"/>
    </location>
</feature>
<accession>A0A3S4D269</accession>
<dbReference type="AlphaFoldDB" id="A0A3S4D269"/>
<dbReference type="RefSeq" id="WP_164555331.1">
    <property type="nucleotide sequence ID" value="NZ_UZWE01000077.1"/>
</dbReference>
<keyword evidence="3" id="KW-1185">Reference proteome</keyword>
<reference evidence="2 3" key="1">
    <citation type="submission" date="2018-12" db="EMBL/GenBank/DDBJ databases">
        <authorList>
            <person name="Criscuolo A."/>
        </authorList>
    </citation>
    <scope>NUCLEOTIDE SEQUENCE [LARGE SCALE GENOMIC DNA]</scope>
    <source>
        <strain evidence="2">ACIP1116241</strain>
    </source>
</reference>
<proteinExistence type="predicted"/>
<dbReference type="EMBL" id="UZWE01000077">
    <property type="protein sequence ID" value="VDS10729.1"/>
    <property type="molecule type" value="Genomic_DNA"/>
</dbReference>